<feature type="transmembrane region" description="Helical" evidence="7">
    <location>
        <begin position="313"/>
        <end position="331"/>
    </location>
</feature>
<feature type="region of interest" description="Disordered" evidence="6">
    <location>
        <begin position="23"/>
        <end position="118"/>
    </location>
</feature>
<feature type="transmembrane region" description="Helical" evidence="7">
    <location>
        <begin position="498"/>
        <end position="519"/>
    </location>
</feature>
<feature type="domain" description="Major facilitator superfamily (MFS) profile" evidence="8">
    <location>
        <begin position="153"/>
        <end position="587"/>
    </location>
</feature>
<dbReference type="Gene3D" id="1.20.1250.20">
    <property type="entry name" value="MFS general substrate transporter like domains"/>
    <property type="match status" value="1"/>
</dbReference>
<dbReference type="PROSITE" id="PS00216">
    <property type="entry name" value="SUGAR_TRANSPORT_1"/>
    <property type="match status" value="1"/>
</dbReference>
<feature type="region of interest" description="Disordered" evidence="6">
    <location>
        <begin position="626"/>
        <end position="686"/>
    </location>
</feature>
<evidence type="ECO:0000256" key="2">
    <source>
        <dbReference type="ARBA" id="ARBA00022692"/>
    </source>
</evidence>
<reference evidence="9 10" key="1">
    <citation type="journal article" date="2018" name="Mol. Biol. Evol.">
        <title>Broad Genomic Sampling Reveals a Smut Pathogenic Ancestry of the Fungal Clade Ustilaginomycotina.</title>
        <authorList>
            <person name="Kijpornyongpan T."/>
            <person name="Mondo S.J."/>
            <person name="Barry K."/>
            <person name="Sandor L."/>
            <person name="Lee J."/>
            <person name="Lipzen A."/>
            <person name="Pangilinan J."/>
            <person name="LaButti K."/>
            <person name="Hainaut M."/>
            <person name="Henrissat B."/>
            <person name="Grigoriev I.V."/>
            <person name="Spatafora J.W."/>
            <person name="Aime M.C."/>
        </authorList>
    </citation>
    <scope>NUCLEOTIDE SEQUENCE [LARGE SCALE GENOMIC DNA]</scope>
    <source>
        <strain evidence="9 10">MCA 5214</strain>
    </source>
</reference>
<protein>
    <submittedName>
        <fullName evidence="9">MFS general substrate transporter</fullName>
    </submittedName>
</protein>
<evidence type="ECO:0000256" key="7">
    <source>
        <dbReference type="SAM" id="Phobius"/>
    </source>
</evidence>
<feature type="transmembrane region" description="Helical" evidence="7">
    <location>
        <begin position="380"/>
        <end position="407"/>
    </location>
</feature>
<comment type="subcellular location">
    <subcellularLocation>
        <location evidence="1">Membrane</location>
        <topology evidence="1">Multi-pass membrane protein</topology>
    </subcellularLocation>
</comment>
<keyword evidence="10" id="KW-1185">Reference proteome</keyword>
<feature type="compositionally biased region" description="Polar residues" evidence="6">
    <location>
        <begin position="97"/>
        <end position="111"/>
    </location>
</feature>
<accession>A0A316UPA9</accession>
<dbReference type="PROSITE" id="PS50850">
    <property type="entry name" value="MFS"/>
    <property type="match status" value="1"/>
</dbReference>
<evidence type="ECO:0000256" key="6">
    <source>
        <dbReference type="SAM" id="MobiDB-lite"/>
    </source>
</evidence>
<keyword evidence="3 7" id="KW-1133">Transmembrane helix</keyword>
<organism evidence="9 10">
    <name type="scientific">Jaminaea rosea</name>
    <dbReference type="NCBI Taxonomy" id="1569628"/>
    <lineage>
        <taxon>Eukaryota</taxon>
        <taxon>Fungi</taxon>
        <taxon>Dikarya</taxon>
        <taxon>Basidiomycota</taxon>
        <taxon>Ustilaginomycotina</taxon>
        <taxon>Exobasidiomycetes</taxon>
        <taxon>Microstromatales</taxon>
        <taxon>Microstromatales incertae sedis</taxon>
        <taxon>Jaminaea</taxon>
    </lineage>
</organism>
<dbReference type="GO" id="GO:0005886">
    <property type="term" value="C:plasma membrane"/>
    <property type="evidence" value="ECO:0007669"/>
    <property type="project" value="TreeGrafter"/>
</dbReference>
<dbReference type="InterPro" id="IPR005829">
    <property type="entry name" value="Sugar_transporter_CS"/>
</dbReference>
<dbReference type="GO" id="GO:0022857">
    <property type="term" value="F:transmembrane transporter activity"/>
    <property type="evidence" value="ECO:0007669"/>
    <property type="project" value="InterPro"/>
</dbReference>
<dbReference type="GO" id="GO:0042908">
    <property type="term" value="P:xenobiotic transport"/>
    <property type="evidence" value="ECO:0007669"/>
    <property type="project" value="UniProtKB-ARBA"/>
</dbReference>
<dbReference type="FunFam" id="1.20.1250.20:FF:000082">
    <property type="entry name" value="MFS multidrug transporter, putative"/>
    <property type="match status" value="1"/>
</dbReference>
<feature type="transmembrane region" description="Helical" evidence="7">
    <location>
        <begin position="427"/>
        <end position="446"/>
    </location>
</feature>
<dbReference type="SUPFAM" id="SSF103473">
    <property type="entry name" value="MFS general substrate transporter"/>
    <property type="match status" value="1"/>
</dbReference>
<dbReference type="GeneID" id="37026326"/>
<dbReference type="PANTHER" id="PTHR23502:SF134">
    <property type="entry name" value="MAJOR FACILITATOR SUPERFAMILY (MFS) PROFILE DOMAIN-CONTAINING PROTEIN-RELATED"/>
    <property type="match status" value="1"/>
</dbReference>
<dbReference type="InterPro" id="IPR020846">
    <property type="entry name" value="MFS_dom"/>
</dbReference>
<dbReference type="EMBL" id="KZ819671">
    <property type="protein sequence ID" value="PWN26608.1"/>
    <property type="molecule type" value="Genomic_DNA"/>
</dbReference>
<evidence type="ECO:0000256" key="5">
    <source>
        <dbReference type="SAM" id="Coils"/>
    </source>
</evidence>
<dbReference type="Pfam" id="PF07690">
    <property type="entry name" value="MFS_1"/>
    <property type="match status" value="1"/>
</dbReference>
<sequence length="686" mass="74366">MLDKNTSPSTCATTRCNTSETLDAFKDHDEDDGVAVEDDEADDAVEAVASPPPKKGRSASFAEPQRRPSRIRKDAAVDPSNLEGPEAPPCAGPGCPQPSQLCRQTSRNSNRPPSPHYPHIALSLSRSVSAPGAVYIEWEEGDSEDPMNWPRRKKWTLVIAVFLFTAITAIIAVGFDAGQEQVTREFGVSGTVYLLGNTAYLGSVAVAPLILAPFSELVGRKEIFIVSAFLTALMLIPQALATNIYGIHIPRIVQGAAASAGNSVTGGIVADLFSSHDRGLPMGFFAAIVFIGQGIGPLATAYTVQAHGWRVSLWWQGAVALFVAVVMLVLFDETRGPVLLSRRAKKMTKECGGKTIYRCRADDEKLSVLQMVKTSVSRPLIYLLTEPIVTSFALWIALLWASVFMSVGSIPIAFGDAYGWTAQQSSLVLLILAVGGCLGWLLNLVQEALYNRAWKRHNGEPPPEARLYLPSVGAIMVPVGLFWFAWGCREGVDPVVPILGLIFFATGVFPIYLGVFVFLSDVFRRYASSALAAQSFLRNVLAGTLSLAVPPMYNNLTPPIASSVLAAIAAVLGLTPFILFAFGPQIRSMSRVAKALQREEEEAEEQRQAAREKELRRERRRRAKEETLAKYGRAADGQQDDATPVTASTGMTMLRLARLREEEEAEAARGVTGDDEEKQASQVGRG</sequence>
<feature type="transmembrane region" description="Helical" evidence="7">
    <location>
        <begin position="187"/>
        <end position="211"/>
    </location>
</feature>
<evidence type="ECO:0000313" key="9">
    <source>
        <dbReference type="EMBL" id="PWN26608.1"/>
    </source>
</evidence>
<feature type="compositionally biased region" description="Acidic residues" evidence="6">
    <location>
        <begin position="29"/>
        <end position="45"/>
    </location>
</feature>
<dbReference type="STRING" id="1569628.A0A316UPA9"/>
<evidence type="ECO:0000256" key="3">
    <source>
        <dbReference type="ARBA" id="ARBA00022989"/>
    </source>
</evidence>
<feature type="transmembrane region" description="Helical" evidence="7">
    <location>
        <begin position="467"/>
        <end position="486"/>
    </location>
</feature>
<evidence type="ECO:0000313" key="10">
    <source>
        <dbReference type="Proteomes" id="UP000245884"/>
    </source>
</evidence>
<dbReference type="OrthoDB" id="5376138at2759"/>
<dbReference type="AlphaFoldDB" id="A0A316UPA9"/>
<dbReference type="InterPro" id="IPR036259">
    <property type="entry name" value="MFS_trans_sf"/>
</dbReference>
<dbReference type="RefSeq" id="XP_025361220.1">
    <property type="nucleotide sequence ID" value="XM_025504503.1"/>
</dbReference>
<feature type="transmembrane region" description="Helical" evidence="7">
    <location>
        <begin position="223"/>
        <end position="246"/>
    </location>
</feature>
<name>A0A316UPA9_9BASI</name>
<keyword evidence="2 7" id="KW-0812">Transmembrane</keyword>
<evidence type="ECO:0000256" key="1">
    <source>
        <dbReference type="ARBA" id="ARBA00004141"/>
    </source>
</evidence>
<evidence type="ECO:0000259" key="8">
    <source>
        <dbReference type="PROSITE" id="PS50850"/>
    </source>
</evidence>
<dbReference type="InterPro" id="IPR011701">
    <property type="entry name" value="MFS"/>
</dbReference>
<feature type="transmembrane region" description="Helical" evidence="7">
    <location>
        <begin position="559"/>
        <end position="582"/>
    </location>
</feature>
<keyword evidence="4 7" id="KW-0472">Membrane</keyword>
<feature type="transmembrane region" description="Helical" evidence="7">
    <location>
        <begin position="155"/>
        <end position="175"/>
    </location>
</feature>
<feature type="transmembrane region" description="Helical" evidence="7">
    <location>
        <begin position="280"/>
        <end position="301"/>
    </location>
</feature>
<feature type="coiled-coil region" evidence="5">
    <location>
        <begin position="586"/>
        <end position="620"/>
    </location>
</feature>
<keyword evidence="5" id="KW-0175">Coiled coil</keyword>
<proteinExistence type="predicted"/>
<dbReference type="Proteomes" id="UP000245884">
    <property type="component" value="Unassembled WGS sequence"/>
</dbReference>
<dbReference type="PANTHER" id="PTHR23502">
    <property type="entry name" value="MAJOR FACILITATOR SUPERFAMILY"/>
    <property type="match status" value="1"/>
</dbReference>
<evidence type="ECO:0000256" key="4">
    <source>
        <dbReference type="ARBA" id="ARBA00023136"/>
    </source>
</evidence>
<dbReference type="GO" id="GO:0140115">
    <property type="term" value="P:export across plasma membrane"/>
    <property type="evidence" value="ECO:0007669"/>
    <property type="project" value="UniProtKB-ARBA"/>
</dbReference>
<gene>
    <name evidence="9" type="ORF">BDZ90DRAFT_221887</name>
</gene>
<dbReference type="CDD" id="cd17323">
    <property type="entry name" value="MFS_Tpo1_MDR_like"/>
    <property type="match status" value="1"/>
</dbReference>